<dbReference type="RefSeq" id="XP_033460265.1">
    <property type="nucleotide sequence ID" value="XM_033607694.1"/>
</dbReference>
<protein>
    <recommendedName>
        <fullName evidence="4">Apple domain-containing protein</fullName>
    </recommendedName>
</protein>
<evidence type="ECO:0000256" key="1">
    <source>
        <dbReference type="SAM" id="SignalP"/>
    </source>
</evidence>
<organism evidence="3">
    <name type="scientific">Dissoconium aciculare CBS 342.82</name>
    <dbReference type="NCBI Taxonomy" id="1314786"/>
    <lineage>
        <taxon>Eukaryota</taxon>
        <taxon>Fungi</taxon>
        <taxon>Dikarya</taxon>
        <taxon>Ascomycota</taxon>
        <taxon>Pezizomycotina</taxon>
        <taxon>Dothideomycetes</taxon>
        <taxon>Dothideomycetidae</taxon>
        <taxon>Mycosphaerellales</taxon>
        <taxon>Dissoconiaceae</taxon>
        <taxon>Dissoconium</taxon>
    </lineage>
</organism>
<sequence length="368" mass="39239">MKPSHLLVVALANSAAAGAIHSFAAPGGYKSTGHKTALVSKTAPAEKGTWTYYFSSTSTSYQIVDTVTFGAPTSYVDIYPTMTETVTASTPSTYYGSTETVVQSIPVFGFVSYVTPTLTAPIVSFPTPSGFTPIASEFAYTATLKVLTSISTETLEMRVYVDSPITTTVTKTFTNDATTTTETTYTSSITAPRQSKATVTRTTYVIETVTSTGVVLPTQHAICEEESGNYVDHLPNGIDFDAFYYGSDGQNNGGQVYALDQSGVYFNRTDSLSSRVECCNFAMSQGLAAWGIYFPYKVPGSNGICYVFNVRDKDACDPSAVKYTIASSNYITAPGASAFNGKCGRVTPDHHGGGYHLNGGEYTPEDSP</sequence>
<keyword evidence="1" id="KW-0732">Signal</keyword>
<name>A0A6J3M6T5_9PEZI</name>
<reference evidence="3" key="3">
    <citation type="submission" date="2025-08" db="UniProtKB">
        <authorList>
            <consortium name="RefSeq"/>
        </authorList>
    </citation>
    <scope>IDENTIFICATION</scope>
    <source>
        <strain evidence="3">CBS 342.82</strain>
    </source>
</reference>
<reference evidence="3" key="1">
    <citation type="submission" date="2020-01" db="EMBL/GenBank/DDBJ databases">
        <authorList>
            <consortium name="DOE Joint Genome Institute"/>
            <person name="Haridas S."/>
            <person name="Albert R."/>
            <person name="Binder M."/>
            <person name="Bloem J."/>
            <person name="Labutti K."/>
            <person name="Salamov A."/>
            <person name="Andreopoulos B."/>
            <person name="Baker S.E."/>
            <person name="Barry K."/>
            <person name="Bills G."/>
            <person name="Bluhm B.H."/>
            <person name="Cannon C."/>
            <person name="Castanera R."/>
            <person name="Culley D.E."/>
            <person name="Daum C."/>
            <person name="Ezra D."/>
            <person name="Gonzalez J.B."/>
            <person name="Henrissat B."/>
            <person name="Kuo A."/>
            <person name="Liang C."/>
            <person name="Lipzen A."/>
            <person name="Lutzoni F."/>
            <person name="Magnuson J."/>
            <person name="Mondo S."/>
            <person name="Nolan M."/>
            <person name="Ohm R."/>
            <person name="Pangilinan J."/>
            <person name="Park H.-J."/>
            <person name="Ramirez L."/>
            <person name="Alfaro M."/>
            <person name="Sun H."/>
            <person name="Tritt A."/>
            <person name="Yoshinaga Y."/>
            <person name="Zwiers L.-H."/>
            <person name="Turgeon B.G."/>
            <person name="Goodwin S.B."/>
            <person name="Spatafora J.W."/>
            <person name="Crous P.W."/>
            <person name="Grigoriev I.V."/>
        </authorList>
    </citation>
    <scope>NUCLEOTIDE SEQUENCE</scope>
    <source>
        <strain evidence="3">CBS 342.82</strain>
    </source>
</reference>
<dbReference type="Proteomes" id="UP000504637">
    <property type="component" value="Unplaced"/>
</dbReference>
<feature type="signal peptide" evidence="1">
    <location>
        <begin position="1"/>
        <end position="19"/>
    </location>
</feature>
<evidence type="ECO:0000313" key="3">
    <source>
        <dbReference type="RefSeq" id="XP_033460265.1"/>
    </source>
</evidence>
<feature type="chain" id="PRO_5026901009" description="Apple domain-containing protein" evidence="1">
    <location>
        <begin position="20"/>
        <end position="368"/>
    </location>
</feature>
<proteinExistence type="predicted"/>
<evidence type="ECO:0000313" key="2">
    <source>
        <dbReference type="Proteomes" id="UP000504637"/>
    </source>
</evidence>
<reference evidence="3" key="2">
    <citation type="submission" date="2020-04" db="EMBL/GenBank/DDBJ databases">
        <authorList>
            <consortium name="NCBI Genome Project"/>
        </authorList>
    </citation>
    <scope>NUCLEOTIDE SEQUENCE</scope>
    <source>
        <strain evidence="3">CBS 342.82</strain>
    </source>
</reference>
<keyword evidence="2" id="KW-1185">Reference proteome</keyword>
<evidence type="ECO:0008006" key="4">
    <source>
        <dbReference type="Google" id="ProtNLM"/>
    </source>
</evidence>
<gene>
    <name evidence="3" type="ORF">K489DRAFT_410275</name>
</gene>
<dbReference type="AlphaFoldDB" id="A0A6J3M6T5"/>
<dbReference type="GeneID" id="54365493"/>
<accession>A0A6J3M6T5</accession>